<dbReference type="Proteomes" id="UP001346877">
    <property type="component" value="Chromosome"/>
</dbReference>
<evidence type="ECO:0000313" key="3">
    <source>
        <dbReference type="Proteomes" id="UP001346877"/>
    </source>
</evidence>
<evidence type="ECO:0000256" key="1">
    <source>
        <dbReference type="SAM" id="MobiDB-lite"/>
    </source>
</evidence>
<gene>
    <name evidence="2" type="ORF">OG375_21540</name>
</gene>
<reference evidence="2 3" key="1">
    <citation type="submission" date="2022-10" db="EMBL/GenBank/DDBJ databases">
        <title>The complete genomes of actinobacterial strains from the NBC collection.</title>
        <authorList>
            <person name="Joergensen T.S."/>
            <person name="Alvarez Arevalo M."/>
            <person name="Sterndorff E.B."/>
            <person name="Faurdal D."/>
            <person name="Vuksanovic O."/>
            <person name="Mourched A.-S."/>
            <person name="Charusanti P."/>
            <person name="Shaw S."/>
            <person name="Blin K."/>
            <person name="Weber T."/>
        </authorList>
    </citation>
    <scope>NUCLEOTIDE SEQUENCE [LARGE SCALE GENOMIC DNA]</scope>
    <source>
        <strain evidence="2 3">NBC_00396</strain>
    </source>
</reference>
<protein>
    <recommendedName>
        <fullName evidence="4">CARDB protein</fullName>
    </recommendedName>
</protein>
<dbReference type="RefSeq" id="WP_328366614.1">
    <property type="nucleotide sequence ID" value="NZ_CP107941.1"/>
</dbReference>
<proteinExistence type="predicted"/>
<sequence>MPVLSGLISEDKPKPDSAQGAAESHGSAPNPSAEPALKAIDILARDSAWKGEEFLPTAVEITLHNRGVRRSVVTRAVVTVEDSSEIDACATEGSGLPLSNKYDLTLPLDPAAGEEFRFGV</sequence>
<evidence type="ECO:0008006" key="4">
    <source>
        <dbReference type="Google" id="ProtNLM"/>
    </source>
</evidence>
<feature type="region of interest" description="Disordered" evidence="1">
    <location>
        <begin position="1"/>
        <end position="33"/>
    </location>
</feature>
<keyword evidence="3" id="KW-1185">Reference proteome</keyword>
<evidence type="ECO:0000313" key="2">
    <source>
        <dbReference type="EMBL" id="WUI80518.1"/>
    </source>
</evidence>
<dbReference type="EMBL" id="CP107941">
    <property type="protein sequence ID" value="WUI80518.1"/>
    <property type="molecule type" value="Genomic_DNA"/>
</dbReference>
<accession>A0ABZ1P901</accession>
<organism evidence="2 3">
    <name type="scientific">Micromonospora zamorensis</name>
    <dbReference type="NCBI Taxonomy" id="709883"/>
    <lineage>
        <taxon>Bacteria</taxon>
        <taxon>Bacillati</taxon>
        <taxon>Actinomycetota</taxon>
        <taxon>Actinomycetes</taxon>
        <taxon>Micromonosporales</taxon>
        <taxon>Micromonosporaceae</taxon>
        <taxon>Micromonospora</taxon>
    </lineage>
</organism>
<name>A0ABZ1P901_9ACTN</name>